<organism evidence="8 9">
    <name type="scientific">candidate division WOR-3 bacterium</name>
    <dbReference type="NCBI Taxonomy" id="2052148"/>
    <lineage>
        <taxon>Bacteria</taxon>
        <taxon>Bacteria division WOR-3</taxon>
    </lineage>
</organism>
<dbReference type="CDD" id="cd17574">
    <property type="entry name" value="REC_OmpR"/>
    <property type="match status" value="1"/>
</dbReference>
<comment type="caution">
    <text evidence="8">The sequence shown here is derived from an EMBL/GenBank/DDBJ whole genome shotgun (WGS) entry which is preliminary data.</text>
</comment>
<keyword evidence="2" id="KW-0902">Two-component regulatory system</keyword>
<dbReference type="PANTHER" id="PTHR48111">
    <property type="entry name" value="REGULATOR OF RPOS"/>
    <property type="match status" value="1"/>
</dbReference>
<dbReference type="InterPro" id="IPR025497">
    <property type="entry name" value="PatA-like_N"/>
</dbReference>
<dbReference type="GO" id="GO:0006355">
    <property type="term" value="P:regulation of DNA-templated transcription"/>
    <property type="evidence" value="ECO:0007669"/>
    <property type="project" value="TreeGrafter"/>
</dbReference>
<dbReference type="InterPro" id="IPR011006">
    <property type="entry name" value="CheY-like_superfamily"/>
</dbReference>
<dbReference type="EMBL" id="WJKJ01000098">
    <property type="protein sequence ID" value="MBD3364175.1"/>
    <property type="molecule type" value="Genomic_DNA"/>
</dbReference>
<dbReference type="GO" id="GO:0000976">
    <property type="term" value="F:transcription cis-regulatory region binding"/>
    <property type="evidence" value="ECO:0007669"/>
    <property type="project" value="TreeGrafter"/>
</dbReference>
<evidence type="ECO:0000259" key="7">
    <source>
        <dbReference type="PROSITE" id="PS50110"/>
    </source>
</evidence>
<dbReference type="PANTHER" id="PTHR48111:SF1">
    <property type="entry name" value="TWO-COMPONENT RESPONSE REGULATOR ORR33"/>
    <property type="match status" value="1"/>
</dbReference>
<feature type="domain" description="Response regulatory" evidence="7">
    <location>
        <begin position="4"/>
        <end position="120"/>
    </location>
</feature>
<dbReference type="GO" id="GO:0000156">
    <property type="term" value="F:phosphorelay response regulator activity"/>
    <property type="evidence" value="ECO:0007669"/>
    <property type="project" value="TreeGrafter"/>
</dbReference>
<evidence type="ECO:0000256" key="1">
    <source>
        <dbReference type="ARBA" id="ARBA00022553"/>
    </source>
</evidence>
<dbReference type="SMART" id="SM00448">
    <property type="entry name" value="REC"/>
    <property type="match status" value="1"/>
</dbReference>
<evidence type="ECO:0000256" key="4">
    <source>
        <dbReference type="ARBA" id="ARBA00023125"/>
    </source>
</evidence>
<dbReference type="GO" id="GO:0032993">
    <property type="term" value="C:protein-DNA complex"/>
    <property type="evidence" value="ECO:0007669"/>
    <property type="project" value="TreeGrafter"/>
</dbReference>
<evidence type="ECO:0000256" key="5">
    <source>
        <dbReference type="ARBA" id="ARBA00023163"/>
    </source>
</evidence>
<keyword evidence="5" id="KW-0804">Transcription</keyword>
<protein>
    <submittedName>
        <fullName evidence="8">Response regulator</fullName>
    </submittedName>
</protein>
<dbReference type="Pfam" id="PF00072">
    <property type="entry name" value="Response_reg"/>
    <property type="match status" value="1"/>
</dbReference>
<dbReference type="Proteomes" id="UP000630660">
    <property type="component" value="Unassembled WGS sequence"/>
</dbReference>
<accession>A0A9D5K8S2</accession>
<keyword evidence="1 6" id="KW-0597">Phosphoprotein</keyword>
<dbReference type="SUPFAM" id="SSF52172">
    <property type="entry name" value="CheY-like"/>
    <property type="match status" value="1"/>
</dbReference>
<dbReference type="Pfam" id="PF14332">
    <property type="entry name" value="DUF4388"/>
    <property type="match status" value="1"/>
</dbReference>
<dbReference type="PROSITE" id="PS50110">
    <property type="entry name" value="RESPONSE_REGULATORY"/>
    <property type="match status" value="1"/>
</dbReference>
<dbReference type="InterPro" id="IPR039420">
    <property type="entry name" value="WalR-like"/>
</dbReference>
<feature type="modified residue" description="4-aspartylphosphate" evidence="6">
    <location>
        <position position="53"/>
    </location>
</feature>
<gene>
    <name evidence="8" type="ORF">GF359_03065</name>
</gene>
<dbReference type="Gene3D" id="3.40.50.2300">
    <property type="match status" value="1"/>
</dbReference>
<proteinExistence type="predicted"/>
<reference evidence="8" key="1">
    <citation type="submission" date="2019-11" db="EMBL/GenBank/DDBJ databases">
        <title>Microbial mats filling the niche in hypersaline microbial mats.</title>
        <authorList>
            <person name="Wong H.L."/>
            <person name="Macleod F.I."/>
            <person name="White R.A. III"/>
            <person name="Burns B.P."/>
        </authorList>
    </citation>
    <scope>NUCLEOTIDE SEQUENCE</scope>
    <source>
        <strain evidence="8">Bin_327</strain>
    </source>
</reference>
<keyword evidence="3" id="KW-0805">Transcription regulation</keyword>
<evidence type="ECO:0000256" key="6">
    <source>
        <dbReference type="PROSITE-ProRule" id="PRU00169"/>
    </source>
</evidence>
<name>A0A9D5K8S2_UNCW3</name>
<evidence type="ECO:0000256" key="3">
    <source>
        <dbReference type="ARBA" id="ARBA00023015"/>
    </source>
</evidence>
<evidence type="ECO:0000313" key="9">
    <source>
        <dbReference type="Proteomes" id="UP000630660"/>
    </source>
</evidence>
<dbReference type="AlphaFoldDB" id="A0A9D5K8S2"/>
<dbReference type="GO" id="GO:0005829">
    <property type="term" value="C:cytosol"/>
    <property type="evidence" value="ECO:0007669"/>
    <property type="project" value="TreeGrafter"/>
</dbReference>
<keyword evidence="4" id="KW-0238">DNA-binding</keyword>
<dbReference type="InterPro" id="IPR001789">
    <property type="entry name" value="Sig_transdc_resp-reg_receiver"/>
</dbReference>
<sequence>MKKKVLVVDEESKLRRILKKVLSDKGFEVEAAVNGTQALDMLPSFRPHLIIADVAMSGMDGFELCRRIREDRRFGAVRFIFLTAKDAREDEIEGLRLGADDYITKPFDVERLLARVETRLRWLDTANRFTSQESEEGIEGGLAGRNLIDILQVLEMSQKTGVLTVTRDYDEVTIFIDKGMITAARYGNKRGKFAVYAALSWTDGHFCFNPAEEVEVEERLQITGLLLEWANVADVGSGN</sequence>
<evidence type="ECO:0000313" key="8">
    <source>
        <dbReference type="EMBL" id="MBD3364175.1"/>
    </source>
</evidence>
<evidence type="ECO:0000256" key="2">
    <source>
        <dbReference type="ARBA" id="ARBA00023012"/>
    </source>
</evidence>